<protein>
    <submittedName>
        <fullName evidence="2">Uncharacterized protein</fullName>
    </submittedName>
</protein>
<evidence type="ECO:0000313" key="2">
    <source>
        <dbReference type="EMBL" id="QJA06586.1"/>
    </source>
</evidence>
<dbReference type="EMBL" id="CP042909">
    <property type="protein sequence ID" value="QJA06586.1"/>
    <property type="molecule type" value="Genomic_DNA"/>
</dbReference>
<keyword evidence="3" id="KW-1185">Reference proteome</keyword>
<name>A0A6H1WU03_9BACT</name>
<evidence type="ECO:0000313" key="3">
    <source>
        <dbReference type="Proteomes" id="UP000501253"/>
    </source>
</evidence>
<dbReference type="RefSeq" id="WP_168719939.1">
    <property type="nucleotide sequence ID" value="NZ_CP042909.1"/>
</dbReference>
<reference evidence="2 3" key="1">
    <citation type="submission" date="2019-08" db="EMBL/GenBank/DDBJ databases">
        <title>Complete genome sequence of Thermosulfurimonas marina SU872T, an anaerobic thermophilic chemolithoautotrophic bacterium isolated from a shallow marine hydrothermal vent.</title>
        <authorList>
            <person name="Allioux M."/>
            <person name="Jebbar M."/>
            <person name="Slobodkina G."/>
            <person name="Slobodkin A."/>
            <person name="Moalic Y."/>
            <person name="Frolova A."/>
            <person name="Shao Z."/>
            <person name="Alain K."/>
        </authorList>
    </citation>
    <scope>NUCLEOTIDE SEQUENCE [LARGE SCALE GENOMIC DNA]</scope>
    <source>
        <strain evidence="2 3">SU872</strain>
    </source>
</reference>
<organism evidence="2 3">
    <name type="scientific">Thermosulfurimonas marina</name>
    <dbReference type="NCBI Taxonomy" id="2047767"/>
    <lineage>
        <taxon>Bacteria</taxon>
        <taxon>Pseudomonadati</taxon>
        <taxon>Thermodesulfobacteriota</taxon>
        <taxon>Thermodesulfobacteria</taxon>
        <taxon>Thermodesulfobacteriales</taxon>
        <taxon>Thermodesulfobacteriaceae</taxon>
        <taxon>Thermosulfurimonas</taxon>
    </lineage>
</organism>
<gene>
    <name evidence="2" type="ORF">FVE67_07160</name>
</gene>
<dbReference type="KEGG" id="tmai:FVE67_07160"/>
<feature type="coiled-coil region" evidence="1">
    <location>
        <begin position="120"/>
        <end position="147"/>
    </location>
</feature>
<keyword evidence="1" id="KW-0175">Coiled coil</keyword>
<proteinExistence type="predicted"/>
<dbReference type="Proteomes" id="UP000501253">
    <property type="component" value="Chromosome"/>
</dbReference>
<sequence>MEALLYPQTYLRRDLAERALQVVERLVLLRPAEYPPEGIAADLSREGRVRFLYPPPLGERLQAFVDLVSGYEEWGQWMRDPENLSLLKGLPEFAEESVLEIKRALVGEEGGRQEDPVLKARVLLALAERLDARLEALDEESSRLEARSRELSFHILGDAIGVRFPRWVAEIREVSPELPGLKVRLLAWARLAPLLSEIPEIFLTDQAPLFEEWRDVPSEELSERSFSGFRVQEVLYRTGPRSLLSLGEDPRAPLLPGSTRVVFLLPGK</sequence>
<dbReference type="AlphaFoldDB" id="A0A6H1WU03"/>
<evidence type="ECO:0000256" key="1">
    <source>
        <dbReference type="SAM" id="Coils"/>
    </source>
</evidence>
<accession>A0A6H1WU03</accession>